<organism evidence="1 2">
    <name type="scientific">Ilex paraguariensis</name>
    <name type="common">yerba mate</name>
    <dbReference type="NCBI Taxonomy" id="185542"/>
    <lineage>
        <taxon>Eukaryota</taxon>
        <taxon>Viridiplantae</taxon>
        <taxon>Streptophyta</taxon>
        <taxon>Embryophyta</taxon>
        <taxon>Tracheophyta</taxon>
        <taxon>Spermatophyta</taxon>
        <taxon>Magnoliopsida</taxon>
        <taxon>eudicotyledons</taxon>
        <taxon>Gunneridae</taxon>
        <taxon>Pentapetalae</taxon>
        <taxon>asterids</taxon>
        <taxon>campanulids</taxon>
        <taxon>Aquifoliales</taxon>
        <taxon>Aquifoliaceae</taxon>
        <taxon>Ilex</taxon>
    </lineage>
</organism>
<accession>A0ABC8U6E2</accession>
<protein>
    <submittedName>
        <fullName evidence="1">Uncharacterized protein</fullName>
    </submittedName>
</protein>
<proteinExistence type="predicted"/>
<gene>
    <name evidence="1" type="ORF">ILEXP_LOCUS47198</name>
</gene>
<reference evidence="1 2" key="1">
    <citation type="submission" date="2024-02" db="EMBL/GenBank/DDBJ databases">
        <authorList>
            <person name="Vignale AGUSTIN F."/>
            <person name="Sosa J E."/>
            <person name="Modenutti C."/>
        </authorList>
    </citation>
    <scope>NUCLEOTIDE SEQUENCE [LARGE SCALE GENOMIC DNA]</scope>
</reference>
<evidence type="ECO:0000313" key="1">
    <source>
        <dbReference type="EMBL" id="CAK9177319.1"/>
    </source>
</evidence>
<dbReference type="Proteomes" id="UP001642360">
    <property type="component" value="Unassembled WGS sequence"/>
</dbReference>
<comment type="caution">
    <text evidence="1">The sequence shown here is derived from an EMBL/GenBank/DDBJ whole genome shotgun (WGS) entry which is preliminary data.</text>
</comment>
<evidence type="ECO:0000313" key="2">
    <source>
        <dbReference type="Proteomes" id="UP001642360"/>
    </source>
</evidence>
<name>A0ABC8U6E2_9AQUA</name>
<dbReference type="EMBL" id="CAUOFW020007024">
    <property type="protein sequence ID" value="CAK9177319.1"/>
    <property type="molecule type" value="Genomic_DNA"/>
</dbReference>
<dbReference type="AlphaFoldDB" id="A0ABC8U6E2"/>
<keyword evidence="2" id="KW-1185">Reference proteome</keyword>
<sequence length="157" mass="17102">MSSSILGKSMSGKKWEDTVNHAQTSKHCTSLVHHSLPSSDGLYTKNFDNPDCSNVYNFGTSDMHGSYNPTLPGTSFQGIISSRLPSSPTSTLEEHGLQKNSNIDHIYDQSSSVPGNGYNSPLCDLGPLLSDGDIENWLPFGNCDRTCPREPWFGISC</sequence>